<dbReference type="EMBL" id="JAHESC010000046">
    <property type="protein sequence ID" value="MBT1689710.1"/>
    <property type="molecule type" value="Genomic_DNA"/>
</dbReference>
<evidence type="ECO:0000313" key="2">
    <source>
        <dbReference type="Proteomes" id="UP001319180"/>
    </source>
</evidence>
<dbReference type="RefSeq" id="WP_254092932.1">
    <property type="nucleotide sequence ID" value="NZ_JAHESC010000046.1"/>
</dbReference>
<dbReference type="AlphaFoldDB" id="A0AAP2DFE3"/>
<comment type="caution">
    <text evidence="1">The sequence shown here is derived from an EMBL/GenBank/DDBJ whole genome shotgun (WGS) entry which is preliminary data.</text>
</comment>
<organism evidence="1 2">
    <name type="scientific">Dawidia soli</name>
    <dbReference type="NCBI Taxonomy" id="2782352"/>
    <lineage>
        <taxon>Bacteria</taxon>
        <taxon>Pseudomonadati</taxon>
        <taxon>Bacteroidota</taxon>
        <taxon>Cytophagia</taxon>
        <taxon>Cytophagales</taxon>
        <taxon>Chryseotaleaceae</taxon>
        <taxon>Dawidia</taxon>
    </lineage>
</organism>
<reference evidence="1 2" key="1">
    <citation type="submission" date="2021-05" db="EMBL/GenBank/DDBJ databases">
        <title>A Polyphasic approach of four new species of the genus Ohtaekwangia: Ohtaekwangia histidinii sp. nov., Ohtaekwangia cretensis sp. nov., Ohtaekwangia indiensis sp. nov., Ohtaekwangia reichenbachii sp. nov. from diverse environment.</title>
        <authorList>
            <person name="Octaviana S."/>
        </authorList>
    </citation>
    <scope>NUCLEOTIDE SEQUENCE [LARGE SCALE GENOMIC DNA]</scope>
    <source>
        <strain evidence="1 2">PWU37</strain>
    </source>
</reference>
<gene>
    <name evidence="1" type="ORF">KK078_24325</name>
</gene>
<dbReference type="Proteomes" id="UP001319180">
    <property type="component" value="Unassembled WGS sequence"/>
</dbReference>
<proteinExistence type="predicted"/>
<name>A0AAP2DFE3_9BACT</name>
<evidence type="ECO:0000313" key="1">
    <source>
        <dbReference type="EMBL" id="MBT1689710.1"/>
    </source>
</evidence>
<keyword evidence="2" id="KW-1185">Reference proteome</keyword>
<evidence type="ECO:0008006" key="3">
    <source>
        <dbReference type="Google" id="ProtNLM"/>
    </source>
</evidence>
<protein>
    <recommendedName>
        <fullName evidence="3">Outer membrane protein beta-barrel domain-containing protein</fullName>
    </recommendedName>
</protein>
<accession>A0AAP2DFE3</accession>
<sequence length="428" mass="48929">MKYFLIPGMLVLSGFCTVYAQGEYRPGYLVTTAQDTLRGFIEYRWNRSPQKISFRATLEGADRIYTPLDIRAFSVVGDRYQSAIVQIETSPVSLANMSDTSVPQLETDTAFIREVITGERSLYRHYPEGAKGKNLFYISNNGQWELLVHKPFKQVQGGAVRVANNNRYISQLSSYLQGCPTIQKKTRKLRYEEKSIERLFLAYYACTTTKPAYENDTKKYLLEAGILAGGINTSLDFKTNGVYSPLAHTSFSRDFSVGGGLFLDVIRRRNEGKWSLNNELLYTSYKTEGVFYFRNTSEENYERSRCLLEYSYLKLNTMIRFKYPVGSVYLFANVGISNGISVRKSDREIYESRLNGPVQSEENSLFHGGDHGYEPGYLGGLGVKYQRFSFETRYEQTTGMLAFGDKPLRSKVERMAFLLSYRLTKPKA</sequence>